<dbReference type="OrthoDB" id="1490014at2"/>
<proteinExistence type="predicted"/>
<name>M7NIC2_9BACT</name>
<feature type="chain" id="PRO_5004082362" evidence="1">
    <location>
        <begin position="24"/>
        <end position="101"/>
    </location>
</feature>
<dbReference type="AlphaFoldDB" id="M7NIC2"/>
<organism evidence="2 3">
    <name type="scientific">Cesiribacter andamanensis AMV16</name>
    <dbReference type="NCBI Taxonomy" id="1279009"/>
    <lineage>
        <taxon>Bacteria</taxon>
        <taxon>Pseudomonadati</taxon>
        <taxon>Bacteroidota</taxon>
        <taxon>Cytophagia</taxon>
        <taxon>Cytophagales</taxon>
        <taxon>Cesiribacteraceae</taxon>
        <taxon>Cesiribacter</taxon>
    </lineage>
</organism>
<gene>
    <name evidence="2" type="ORF">ADICEAN_03335</name>
</gene>
<feature type="signal peptide" evidence="1">
    <location>
        <begin position="1"/>
        <end position="23"/>
    </location>
</feature>
<keyword evidence="3" id="KW-1185">Reference proteome</keyword>
<dbReference type="RefSeq" id="WP_009196718.1">
    <property type="nucleotide sequence ID" value="NZ_AODQ01000107.1"/>
</dbReference>
<keyword evidence="1" id="KW-0732">Signal</keyword>
<dbReference type="EMBL" id="AODQ01000107">
    <property type="protein sequence ID" value="EMR01550.1"/>
    <property type="molecule type" value="Genomic_DNA"/>
</dbReference>
<reference evidence="2 3" key="1">
    <citation type="journal article" date="2013" name="Genome Announc.">
        <title>Draft Genome Sequence of Cesiribacter andamanensis Strain AMV16T, Isolated from a Soil Sample from a Mud Volcano in the Andaman Islands, India.</title>
        <authorList>
            <person name="Shivaji S."/>
            <person name="Ara S."/>
            <person name="Begum Z."/>
            <person name="Srinivas T.N."/>
            <person name="Singh A."/>
            <person name="Kumar Pinnaka A."/>
        </authorList>
    </citation>
    <scope>NUCLEOTIDE SEQUENCE [LARGE SCALE GENOMIC DNA]</scope>
    <source>
        <strain evidence="2 3">AMV16</strain>
    </source>
</reference>
<dbReference type="STRING" id="1279009.ADICEAN_03335"/>
<dbReference type="Proteomes" id="UP000011910">
    <property type="component" value="Unassembled WGS sequence"/>
</dbReference>
<comment type="caution">
    <text evidence="2">The sequence shown here is derived from an EMBL/GenBank/DDBJ whole genome shotgun (WGS) entry which is preliminary data.</text>
</comment>
<evidence type="ECO:0000256" key="1">
    <source>
        <dbReference type="SAM" id="SignalP"/>
    </source>
</evidence>
<accession>M7NIC2</accession>
<protein>
    <submittedName>
        <fullName evidence="2">Uncharacterized protein</fullName>
    </submittedName>
</protein>
<evidence type="ECO:0000313" key="3">
    <source>
        <dbReference type="Proteomes" id="UP000011910"/>
    </source>
</evidence>
<sequence>MRERRIFLLLLGLLLLVCASASATHIVGGEFEVQHLQNYSYRLRLVLYNDDIYGSPAAIDGQAVVHIRRKRDHAFISYLHPAVYHPLGRTLYQSRVCDPQT</sequence>
<evidence type="ECO:0000313" key="2">
    <source>
        <dbReference type="EMBL" id="EMR01550.1"/>
    </source>
</evidence>